<gene>
    <name evidence="3 4" type="ORF">BBOV_III010050</name>
</gene>
<dbReference type="Gene3D" id="3.10.20.90">
    <property type="entry name" value="Phosphatidylinositol 3-kinase Catalytic Subunit, Chain A, domain 1"/>
    <property type="match status" value="1"/>
</dbReference>
<dbReference type="PANTHER" id="PTHR10666">
    <property type="entry name" value="UBIQUITIN"/>
    <property type="match status" value="1"/>
</dbReference>
<dbReference type="AlphaFoldDB" id="A7APS7"/>
<dbReference type="STRING" id="5865.A7APS7"/>
<dbReference type="PROSITE" id="PS50053">
    <property type="entry name" value="UBIQUITIN_2"/>
    <property type="match status" value="1"/>
</dbReference>
<evidence type="ECO:0000313" key="4">
    <source>
        <dbReference type="EMBL" id="EDO08561.1"/>
    </source>
</evidence>
<organism evidence="4 5">
    <name type="scientific">Babesia bovis</name>
    <dbReference type="NCBI Taxonomy" id="5865"/>
    <lineage>
        <taxon>Eukaryota</taxon>
        <taxon>Sar</taxon>
        <taxon>Alveolata</taxon>
        <taxon>Apicomplexa</taxon>
        <taxon>Aconoidasida</taxon>
        <taxon>Piroplasmida</taxon>
        <taxon>Babesiidae</taxon>
        <taxon>Babesia</taxon>
    </lineage>
</organism>
<dbReference type="PROSITE" id="PS00299">
    <property type="entry name" value="UBIQUITIN_1"/>
    <property type="match status" value="1"/>
</dbReference>
<dbReference type="Pfam" id="PF00240">
    <property type="entry name" value="ubiquitin"/>
    <property type="match status" value="1"/>
</dbReference>
<feature type="chain" id="PRO_5010958286" evidence="1">
    <location>
        <begin position="17"/>
        <end position="163"/>
    </location>
</feature>
<dbReference type="eggNOG" id="KOG0001">
    <property type="taxonomic scope" value="Eukaryota"/>
</dbReference>
<dbReference type="KEGG" id="bbo:BBOV_III010050"/>
<keyword evidence="1" id="KW-0732">Signal</keyword>
<dbReference type="InterPro" id="IPR019956">
    <property type="entry name" value="Ubiquitin_dom"/>
</dbReference>
<sequence>MTPVLILLLVAQITTGAKNNDKHIHVRTLNGSAYVPKNGIKTAGDLAKKLERQYGVPVGLYSRGERLDHCDQLVEPTVDMLVPLRGGMTVQVQTMLGQKIEVEVDPNDTVLEFKKKLSKKQKLPVDQQRIIYQGKMLQDHKTLAEYNIQNNAVIHMVLRLRGG</sequence>
<dbReference type="EMBL" id="AAXT01000001">
    <property type="protein sequence ID" value="EDO08561.1"/>
    <property type="molecule type" value="Genomic_DNA"/>
</dbReference>
<keyword evidence="5" id="KW-1185">Reference proteome</keyword>
<reference evidence="3" key="3">
    <citation type="journal article" date="2014" name="BMC Genomics">
        <title>The Babesia bovis gene and promoter model: an update from full-length EST analysis.</title>
        <authorList>
            <person name="Yamagishi J."/>
            <person name="Wakaguri H."/>
            <person name="Yokoyama N."/>
            <person name="Yamashita R."/>
            <person name="Suzuki Y."/>
            <person name="Xuan X."/>
            <person name="Igarashi I."/>
        </authorList>
    </citation>
    <scope>NUCLEOTIDE SEQUENCE</scope>
    <source>
        <strain evidence="3">Texas</strain>
    </source>
</reference>
<name>A7APS7_BABBO</name>
<reference evidence="4" key="2">
    <citation type="submission" date="2007-08" db="EMBL/GenBank/DDBJ databases">
        <authorList>
            <person name="Nene V."/>
        </authorList>
    </citation>
    <scope>NUCLEOTIDE SEQUENCE</scope>
    <source>
        <strain evidence="4">T2Bo</strain>
    </source>
</reference>
<reference evidence="5" key="4">
    <citation type="journal article" date="2020" name="Data Brief">
        <title>Transcriptome dataset of Babesia bovis life stages within vertebrate and invertebrate hosts.</title>
        <authorList>
            <person name="Ueti M.W."/>
            <person name="Johnson W.C."/>
            <person name="Kappmeyer L.S."/>
            <person name="Herndon D.R."/>
            <person name="Mousel M.R."/>
            <person name="Reif K.E."/>
            <person name="Taus N.S."/>
            <person name="Ifeonu O.O."/>
            <person name="Silva J.C."/>
            <person name="Suarez C.E."/>
            <person name="Brayton K.A."/>
        </authorList>
    </citation>
    <scope>NUCLEOTIDE SEQUENCE [LARGE SCALE GENOMIC DNA]</scope>
</reference>
<dbReference type="Proteomes" id="UP000002173">
    <property type="component" value="Unassembled WGS sequence"/>
</dbReference>
<dbReference type="InterPro" id="IPR000626">
    <property type="entry name" value="Ubiquitin-like_dom"/>
</dbReference>
<evidence type="ECO:0000259" key="2">
    <source>
        <dbReference type="PROSITE" id="PS50053"/>
    </source>
</evidence>
<dbReference type="SUPFAM" id="SSF54236">
    <property type="entry name" value="Ubiquitin-like"/>
    <property type="match status" value="1"/>
</dbReference>
<evidence type="ECO:0000256" key="1">
    <source>
        <dbReference type="SAM" id="SignalP"/>
    </source>
</evidence>
<dbReference type="InterPro" id="IPR029071">
    <property type="entry name" value="Ubiquitin-like_domsf"/>
</dbReference>
<accession>A7APS7</accession>
<dbReference type="PRINTS" id="PR00348">
    <property type="entry name" value="UBIQUITIN"/>
</dbReference>
<evidence type="ECO:0000313" key="3">
    <source>
        <dbReference type="EMBL" id="BAN65174.1"/>
    </source>
</evidence>
<feature type="domain" description="Ubiquitin-like" evidence="2">
    <location>
        <begin position="88"/>
        <end position="163"/>
    </location>
</feature>
<dbReference type="InterPro" id="IPR019954">
    <property type="entry name" value="Ubiquitin_CS"/>
</dbReference>
<dbReference type="InterPro" id="IPR050158">
    <property type="entry name" value="Ubiquitin_ubiquitin-like"/>
</dbReference>
<reference evidence="4 5" key="1">
    <citation type="journal article" date="2007" name="PLoS Pathog.">
        <title>Genome sequence of Babesia bovis and comparative analysis of apicomplexan hemoprotozoa.</title>
        <authorList>
            <person name="Brayton K.A."/>
            <person name="Lau A.O.T."/>
            <person name="Herndon D.R."/>
            <person name="Hannick L."/>
            <person name="Kappmeyer L.S."/>
            <person name="Berens S.J."/>
            <person name="Bidwell S.L."/>
            <person name="Brown W.C."/>
            <person name="Crabtree J."/>
            <person name="Fadrosh D."/>
            <person name="Feldblum T."/>
            <person name="Forberger H.A."/>
            <person name="Haas B.J."/>
            <person name="Howell J.M."/>
            <person name="Khouri H."/>
            <person name="Koo H."/>
            <person name="Mann D.J."/>
            <person name="Norimine J."/>
            <person name="Paulsen I.T."/>
            <person name="Radune D."/>
            <person name="Ren Q."/>
            <person name="Smith R.K. Jr."/>
            <person name="Suarez C.E."/>
            <person name="White O."/>
            <person name="Wortman J.R."/>
            <person name="Knowles D.P. Jr."/>
            <person name="McElwain T.F."/>
            <person name="Nene V.M."/>
        </authorList>
    </citation>
    <scope>NUCLEOTIDE SEQUENCE [LARGE SCALE GENOMIC DNA]</scope>
    <source>
        <strain evidence="4">T2Bo</strain>
    </source>
</reference>
<dbReference type="EMBL" id="AK441380">
    <property type="protein sequence ID" value="BAN65174.1"/>
    <property type="molecule type" value="mRNA"/>
</dbReference>
<protein>
    <submittedName>
        <fullName evidence="4">Ubiquitin family protein</fullName>
    </submittedName>
</protein>
<dbReference type="SMART" id="SM00213">
    <property type="entry name" value="UBQ"/>
    <property type="match status" value="1"/>
</dbReference>
<dbReference type="VEuPathDB" id="PiroplasmaDB:BBOV_III010050"/>
<dbReference type="GeneID" id="5480385"/>
<reference evidence="5" key="5">
    <citation type="journal article" date="2021" name="Int. J. Parasitol.">
        <title>Comparative analysis of gene expression between Babesia bovis blood stages and kinetes allowed by improved genome annotation.</title>
        <authorList>
            <person name="Ueti M.W."/>
            <person name="Johnson W.C."/>
            <person name="Kappmeyer L.S."/>
            <person name="Herndon D.R."/>
            <person name="Mousel M.R."/>
            <person name="Reif K.E."/>
            <person name="Taus N.S."/>
            <person name="Ifeonu O.O."/>
            <person name="Silva J.C."/>
            <person name="Suarez C.E."/>
            <person name="Brayton K.A."/>
        </authorList>
    </citation>
    <scope>NUCLEOTIDE SEQUENCE [LARGE SCALE GENOMIC DNA]</scope>
</reference>
<dbReference type="RefSeq" id="XP_001612129.1">
    <property type="nucleotide sequence ID" value="XM_001612079.1"/>
</dbReference>
<evidence type="ECO:0000313" key="5">
    <source>
        <dbReference type="Proteomes" id="UP000002173"/>
    </source>
</evidence>
<feature type="signal peptide" evidence="1">
    <location>
        <begin position="1"/>
        <end position="16"/>
    </location>
</feature>
<proteinExistence type="evidence at transcript level"/>
<dbReference type="FunFam" id="3.10.20.90:FF:000205">
    <property type="entry name" value="2'-5'-oligoadenylate synthase-like protein 2"/>
    <property type="match status" value="1"/>
</dbReference>